<organism evidence="1 2">
    <name type="scientific">Vibrio xiamenensis</name>
    <dbReference type="NCBI Taxonomy" id="861298"/>
    <lineage>
        <taxon>Bacteria</taxon>
        <taxon>Pseudomonadati</taxon>
        <taxon>Pseudomonadota</taxon>
        <taxon>Gammaproteobacteria</taxon>
        <taxon>Vibrionales</taxon>
        <taxon>Vibrionaceae</taxon>
        <taxon>Vibrio</taxon>
    </lineage>
</organism>
<dbReference type="Gene3D" id="6.10.280.50">
    <property type="match status" value="1"/>
</dbReference>
<name>A0A1G7ZD39_9VIBR</name>
<dbReference type="Proteomes" id="UP000198854">
    <property type="component" value="Unassembled WGS sequence"/>
</dbReference>
<evidence type="ECO:0000313" key="2">
    <source>
        <dbReference type="Proteomes" id="UP000198854"/>
    </source>
</evidence>
<dbReference type="InterPro" id="IPR038444">
    <property type="entry name" value="DUF465_sf"/>
</dbReference>
<evidence type="ECO:0000313" key="1">
    <source>
        <dbReference type="EMBL" id="SDH06662.1"/>
    </source>
</evidence>
<sequence>MLGENHSLAHEFPEHLDTIKELSQSDDAFSSSASHYNALDKEIRTLELRGGPIDDQSMNQLKLERAGLKDMLHQRIIRAK</sequence>
<proteinExistence type="predicted"/>
<dbReference type="InterPro" id="IPR007420">
    <property type="entry name" value="DUF465"/>
</dbReference>
<dbReference type="RefSeq" id="WP_093271982.1">
    <property type="nucleotide sequence ID" value="NZ_FNDD01000007.1"/>
</dbReference>
<dbReference type="STRING" id="861298.SAMN04488136_107137"/>
<dbReference type="EMBL" id="FNDD01000007">
    <property type="protein sequence ID" value="SDH06662.1"/>
    <property type="molecule type" value="Genomic_DNA"/>
</dbReference>
<dbReference type="OrthoDB" id="1263265at2"/>
<evidence type="ECO:0008006" key="3">
    <source>
        <dbReference type="Google" id="ProtNLM"/>
    </source>
</evidence>
<gene>
    <name evidence="1" type="ORF">SAMN04488136_107137</name>
</gene>
<dbReference type="Pfam" id="PF04325">
    <property type="entry name" value="DUF465"/>
    <property type="match status" value="1"/>
</dbReference>
<protein>
    <recommendedName>
        <fullName evidence="3">DUF465 domain-containing protein</fullName>
    </recommendedName>
</protein>
<keyword evidence="2" id="KW-1185">Reference proteome</keyword>
<dbReference type="AlphaFoldDB" id="A0A1G7ZD39"/>
<accession>A0A1G7ZD39</accession>
<reference evidence="1 2" key="1">
    <citation type="submission" date="2016-10" db="EMBL/GenBank/DDBJ databases">
        <authorList>
            <person name="de Groot N.N."/>
        </authorList>
    </citation>
    <scope>NUCLEOTIDE SEQUENCE [LARGE SCALE GENOMIC DNA]</scope>
    <source>
        <strain evidence="1 2">CGMCC 1.10228</strain>
    </source>
</reference>